<comment type="caution">
    <text evidence="1">The sequence shown here is derived from an EMBL/GenBank/DDBJ whole genome shotgun (WGS) entry which is preliminary data.</text>
</comment>
<dbReference type="AlphaFoldDB" id="A0A6J7ZEC4"/>
<organism evidence="1 2">
    <name type="scientific">Planktothrix rubescens CCAP 1459/22</name>
    <dbReference type="NCBI Taxonomy" id="329571"/>
    <lineage>
        <taxon>Bacteria</taxon>
        <taxon>Bacillati</taxon>
        <taxon>Cyanobacteriota</taxon>
        <taxon>Cyanophyceae</taxon>
        <taxon>Oscillatoriophycideae</taxon>
        <taxon>Oscillatoriales</taxon>
        <taxon>Microcoleaceae</taxon>
        <taxon>Planktothrix</taxon>
    </lineage>
</organism>
<evidence type="ECO:0000313" key="1">
    <source>
        <dbReference type="EMBL" id="CAC5339793.1"/>
    </source>
</evidence>
<proteinExistence type="predicted"/>
<dbReference type="EMBL" id="CZCZ02000002">
    <property type="protein sequence ID" value="CAC5339793.1"/>
    <property type="molecule type" value="Genomic_DNA"/>
</dbReference>
<gene>
    <name evidence="1" type="ORF">PLAN_MP30069</name>
</gene>
<dbReference type="Proteomes" id="UP000196521">
    <property type="component" value="Unassembled WGS sequence"/>
</dbReference>
<name>A0A6J7ZEC4_PLARU</name>
<reference evidence="1" key="1">
    <citation type="submission" date="2020-05" db="EMBL/GenBank/DDBJ databases">
        <authorList>
            <consortium name="Genoscope - CEA"/>
            <person name="William W."/>
        </authorList>
    </citation>
    <scope>NUCLEOTIDE SEQUENCE [LARGE SCALE GENOMIC DNA]</scope>
    <source>
        <strain evidence="1">PCC 7821</strain>
    </source>
</reference>
<protein>
    <submittedName>
        <fullName evidence="1">Uncharacterized protein</fullName>
    </submittedName>
</protein>
<keyword evidence="2" id="KW-1185">Reference proteome</keyword>
<evidence type="ECO:0000313" key="2">
    <source>
        <dbReference type="Proteomes" id="UP000196521"/>
    </source>
</evidence>
<accession>A0A6J7ZEC4</accession>
<sequence>MSSRTETYAKELMESVTHVWVYNRDGVDHLKIWQLQGSWN</sequence>